<dbReference type="Bgee" id="ENSOCUG00000027857">
    <property type="expression patterns" value="Expressed in testis"/>
</dbReference>
<reference evidence="6" key="2">
    <citation type="submission" date="2025-08" db="UniProtKB">
        <authorList>
            <consortium name="Ensembl"/>
        </authorList>
    </citation>
    <scope>IDENTIFICATION</scope>
    <source>
        <strain evidence="6">Thorbecke</strain>
    </source>
</reference>
<accession>G1TW71</accession>
<dbReference type="InterPro" id="IPR009003">
    <property type="entry name" value="Peptidase_S1_PA"/>
</dbReference>
<feature type="region of interest" description="Disordered" evidence="3">
    <location>
        <begin position="580"/>
        <end position="612"/>
    </location>
</feature>
<organism evidence="6 7">
    <name type="scientific">Oryctolagus cuniculus</name>
    <name type="common">Rabbit</name>
    <dbReference type="NCBI Taxonomy" id="9986"/>
    <lineage>
        <taxon>Eukaryota</taxon>
        <taxon>Metazoa</taxon>
        <taxon>Chordata</taxon>
        <taxon>Craniata</taxon>
        <taxon>Vertebrata</taxon>
        <taxon>Euteleostomi</taxon>
        <taxon>Mammalia</taxon>
        <taxon>Eutheria</taxon>
        <taxon>Euarchontoglires</taxon>
        <taxon>Glires</taxon>
        <taxon>Lagomorpha</taxon>
        <taxon>Leporidae</taxon>
        <taxon>Oryctolagus</taxon>
    </lineage>
</organism>
<keyword evidence="1" id="KW-1015">Disulfide bond</keyword>
<dbReference type="HOGENOM" id="CLU_398987_0_0_1"/>
<dbReference type="AlphaFoldDB" id="G1TW71"/>
<dbReference type="InterPro" id="IPR043504">
    <property type="entry name" value="Peptidase_S1_PA_chymotrypsin"/>
</dbReference>
<reference evidence="6 7" key="1">
    <citation type="journal article" date="2011" name="Nature">
        <title>A high-resolution map of human evolutionary constraint using 29 mammals.</title>
        <authorList>
            <person name="Lindblad-Toh K."/>
            <person name="Garber M."/>
            <person name="Zuk O."/>
            <person name="Lin M.F."/>
            <person name="Parker B.J."/>
            <person name="Washietl S."/>
            <person name="Kheradpour P."/>
            <person name="Ernst J."/>
            <person name="Jordan G."/>
            <person name="Mauceli E."/>
            <person name="Ward L.D."/>
            <person name="Lowe C.B."/>
            <person name="Holloway A.K."/>
            <person name="Clamp M."/>
            <person name="Gnerre S."/>
            <person name="Alfoldi J."/>
            <person name="Beal K."/>
            <person name="Chang J."/>
            <person name="Clawson H."/>
            <person name="Cuff J."/>
            <person name="Di Palma F."/>
            <person name="Fitzgerald S."/>
            <person name="Flicek P."/>
            <person name="Guttman M."/>
            <person name="Hubisz M.J."/>
            <person name="Jaffe D.B."/>
            <person name="Jungreis I."/>
            <person name="Kent W.J."/>
            <person name="Kostka D."/>
            <person name="Lara M."/>
            <person name="Martins A.L."/>
            <person name="Massingham T."/>
            <person name="Moltke I."/>
            <person name="Raney B.J."/>
            <person name="Rasmussen M.D."/>
            <person name="Robinson J."/>
            <person name="Stark A."/>
            <person name="Vilella A.J."/>
            <person name="Wen J."/>
            <person name="Xie X."/>
            <person name="Zody M.C."/>
            <person name="Baldwin J."/>
            <person name="Bloom T."/>
            <person name="Chin C.W."/>
            <person name="Heiman D."/>
            <person name="Nicol R."/>
            <person name="Nusbaum C."/>
            <person name="Young S."/>
            <person name="Wilkinson J."/>
            <person name="Worley K.C."/>
            <person name="Kovar C.L."/>
            <person name="Muzny D.M."/>
            <person name="Gibbs R.A."/>
            <person name="Cree A."/>
            <person name="Dihn H.H."/>
            <person name="Fowler G."/>
            <person name="Jhangiani S."/>
            <person name="Joshi V."/>
            <person name="Lee S."/>
            <person name="Lewis L.R."/>
            <person name="Nazareth L.V."/>
            <person name="Okwuonu G."/>
            <person name="Santibanez J."/>
            <person name="Warren W.C."/>
            <person name="Mardis E.R."/>
            <person name="Weinstock G.M."/>
            <person name="Wilson R.K."/>
            <person name="Delehaunty K."/>
            <person name="Dooling D."/>
            <person name="Fronik C."/>
            <person name="Fulton L."/>
            <person name="Fulton B."/>
            <person name="Graves T."/>
            <person name="Minx P."/>
            <person name="Sodergren E."/>
            <person name="Birney E."/>
            <person name="Margulies E.H."/>
            <person name="Herrero J."/>
            <person name="Green E.D."/>
            <person name="Haussler D."/>
            <person name="Siepel A."/>
            <person name="Goldman N."/>
            <person name="Pollard K.S."/>
            <person name="Pedersen J.S."/>
            <person name="Lander E.S."/>
            <person name="Kellis M."/>
        </authorList>
    </citation>
    <scope>NUCLEOTIDE SEQUENCE [LARGE SCALE GENOMIC DNA]</scope>
    <source>
        <strain evidence="6 7">Thorbecke inbred</strain>
    </source>
</reference>
<evidence type="ECO:0000313" key="6">
    <source>
        <dbReference type="Ensembl" id="ENSOCUP00000021314.2"/>
    </source>
</evidence>
<dbReference type="PaxDb" id="9986-ENSOCUP00000021314"/>
<feature type="chain" id="PRO_5003423688" description="Peptidase S1 domain-containing protein" evidence="4">
    <location>
        <begin position="20"/>
        <end position="690"/>
    </location>
</feature>
<reference evidence="6" key="3">
    <citation type="submission" date="2025-09" db="UniProtKB">
        <authorList>
            <consortium name="Ensembl"/>
        </authorList>
    </citation>
    <scope>IDENTIFICATION</scope>
    <source>
        <strain evidence="6">Thorbecke</strain>
    </source>
</reference>
<evidence type="ECO:0000256" key="3">
    <source>
        <dbReference type="SAM" id="MobiDB-lite"/>
    </source>
</evidence>
<sequence length="690" mass="76416">MKAALWLYYVLCLVSYCNSVPETEKLWLRSSFLSPRVSLLANSIDASWLVSMSGNCQGTVLTRWWVLSTANCLQKTKLSNLSISGIIDPQNILHGQKICLHPRFDPTNGKHPAKADLGLVLLAVPIHWDEVSLSHAPGISLKSCSKCLYRSCQVYQYWSNKQSGITRVKKVSVRLVDLSLCYPHFDLTEMEGLCVQSQQWRNCWVQQGSPVLCLLKSHWELVGLIHKSSWICHNPTVVIRTSPYITWMKQYIKATKPLNPTSSLYCRIPHGSTHVPPNSHDNNYLPPLAPSKFSLESLKGNLGFSPLIEHLKKSSTTFFHFDGTDTFTNNHQFLPERSQVPEHSKFLVEQLWTSPVSRLSENPRNELAQYHHYRPSPNTGDSWDSPVATTAQPFLAQLVSDTTMSYIPSKTNVAEGDKVESWDQIMADILKHWSSAIEHVDEPRNSHAASTTRSWAQPIDTIKGLLAQFTDSTNVFLAHPTDTTNQSLTQPTDTTNRSVAQPTDITNRFLVKPTDSTTGSLIQPTVTTNGYWAQPTDTTNPSFAEPTVTINVPWAQPIVTAIGSWTQPTDTTNGSCAQLTNTTNGSSVQPTDTTTRSWTQPTDTTNPSLAEPTVTTNGLLVQPTVSTNGSLVQPTDTINRSWTQPTDATNGSLVQPIDSTNRSWAQPNATTNVFLVQPTVTTNGSGDSAY</sequence>
<dbReference type="InterPro" id="IPR001254">
    <property type="entry name" value="Trypsin_dom"/>
</dbReference>
<dbReference type="GO" id="GO:0006508">
    <property type="term" value="P:proteolysis"/>
    <property type="evidence" value="ECO:0007669"/>
    <property type="project" value="InterPro"/>
</dbReference>
<dbReference type="Ensembl" id="ENSOCUT00000020911.3">
    <property type="protein sequence ID" value="ENSOCUP00000021314.2"/>
    <property type="gene ID" value="ENSOCUG00000027857.3"/>
</dbReference>
<dbReference type="OMA" id="RSCQVYQ"/>
<dbReference type="InParanoid" id="G1TW71"/>
<dbReference type="GeneTree" id="ENSGT00920000150764"/>
<dbReference type="eggNOG" id="ENOG502SDDW">
    <property type="taxonomic scope" value="Eukaryota"/>
</dbReference>
<evidence type="ECO:0000256" key="4">
    <source>
        <dbReference type="SAM" id="SignalP"/>
    </source>
</evidence>
<evidence type="ECO:0000313" key="7">
    <source>
        <dbReference type="Proteomes" id="UP000001811"/>
    </source>
</evidence>
<dbReference type="SUPFAM" id="SSF50494">
    <property type="entry name" value="Trypsin-like serine proteases"/>
    <property type="match status" value="1"/>
</dbReference>
<feature type="region of interest" description="Disordered" evidence="3">
    <location>
        <begin position="626"/>
        <end position="652"/>
    </location>
</feature>
<feature type="signal peptide" evidence="4">
    <location>
        <begin position="1"/>
        <end position="19"/>
    </location>
</feature>
<keyword evidence="7" id="KW-1185">Reference proteome</keyword>
<keyword evidence="4" id="KW-0732">Signal</keyword>
<dbReference type="GO" id="GO:0004252">
    <property type="term" value="F:serine-type endopeptidase activity"/>
    <property type="evidence" value="ECO:0007669"/>
    <property type="project" value="InterPro"/>
</dbReference>
<dbReference type="STRING" id="9986.ENSOCUP00000021314"/>
<dbReference type="InterPro" id="IPR051487">
    <property type="entry name" value="Ser/Thr_Proteases_Immune/Dev"/>
</dbReference>
<protein>
    <recommendedName>
        <fullName evidence="5">Peptidase S1 domain-containing protein</fullName>
    </recommendedName>
</protein>
<evidence type="ECO:0000259" key="5">
    <source>
        <dbReference type="PROSITE" id="PS50240"/>
    </source>
</evidence>
<dbReference type="Gene3D" id="2.40.10.10">
    <property type="entry name" value="Trypsin-like serine proteases"/>
    <property type="match status" value="1"/>
</dbReference>
<feature type="domain" description="Peptidase S1" evidence="5">
    <location>
        <begin position="48"/>
        <end position="253"/>
    </location>
</feature>
<dbReference type="PANTHER" id="PTHR24256">
    <property type="entry name" value="TRYPTASE-RELATED"/>
    <property type="match status" value="1"/>
</dbReference>
<comment type="similarity">
    <text evidence="2">Belongs to the peptidase S1 family. CLIP subfamily.</text>
</comment>
<dbReference type="PROSITE" id="PS50240">
    <property type="entry name" value="TRYPSIN_DOM"/>
    <property type="match status" value="1"/>
</dbReference>
<evidence type="ECO:0000256" key="1">
    <source>
        <dbReference type="ARBA" id="ARBA00023157"/>
    </source>
</evidence>
<proteinExistence type="inferred from homology"/>
<dbReference type="MEROPS" id="S01.991"/>
<evidence type="ECO:0000256" key="2">
    <source>
        <dbReference type="ARBA" id="ARBA00024195"/>
    </source>
</evidence>
<dbReference type="EMBL" id="AAGW02057573">
    <property type="status" value="NOT_ANNOTATED_CDS"/>
    <property type="molecule type" value="Genomic_DNA"/>
</dbReference>
<name>G1TW71_RABIT</name>
<dbReference type="Proteomes" id="UP000001811">
    <property type="component" value="Chromosome X"/>
</dbReference>